<evidence type="ECO:0000313" key="2">
    <source>
        <dbReference type="EMBL" id="KAF9446962.1"/>
    </source>
</evidence>
<comment type="caution">
    <text evidence="2">The sequence shown here is derived from an EMBL/GenBank/DDBJ whole genome shotgun (WGS) entry which is preliminary data.</text>
</comment>
<dbReference type="AlphaFoldDB" id="A0A9P6C0U2"/>
<feature type="region of interest" description="Disordered" evidence="1">
    <location>
        <begin position="60"/>
        <end position="121"/>
    </location>
</feature>
<name>A0A9P6C0U2_9AGAR</name>
<reference evidence="2" key="1">
    <citation type="submission" date="2020-11" db="EMBL/GenBank/DDBJ databases">
        <authorList>
            <consortium name="DOE Joint Genome Institute"/>
            <person name="Ahrendt S."/>
            <person name="Riley R."/>
            <person name="Andreopoulos W."/>
            <person name="Labutti K."/>
            <person name="Pangilinan J."/>
            <person name="Ruiz-Duenas F.J."/>
            <person name="Barrasa J.M."/>
            <person name="Sanchez-Garcia M."/>
            <person name="Camarero S."/>
            <person name="Miyauchi S."/>
            <person name="Serrano A."/>
            <person name="Linde D."/>
            <person name="Babiker R."/>
            <person name="Drula E."/>
            <person name="Ayuso-Fernandez I."/>
            <person name="Pacheco R."/>
            <person name="Padilla G."/>
            <person name="Ferreira P."/>
            <person name="Barriuso J."/>
            <person name="Kellner H."/>
            <person name="Castanera R."/>
            <person name="Alfaro M."/>
            <person name="Ramirez L."/>
            <person name="Pisabarro A.G."/>
            <person name="Kuo A."/>
            <person name="Tritt A."/>
            <person name="Lipzen A."/>
            <person name="He G."/>
            <person name="Yan M."/>
            <person name="Ng V."/>
            <person name="Cullen D."/>
            <person name="Martin F."/>
            <person name="Rosso M.-N."/>
            <person name="Henrissat B."/>
            <person name="Hibbett D."/>
            <person name="Martinez A.T."/>
            <person name="Grigoriev I.V."/>
        </authorList>
    </citation>
    <scope>NUCLEOTIDE SEQUENCE</scope>
    <source>
        <strain evidence="2">MF-IS2</strain>
    </source>
</reference>
<dbReference type="OrthoDB" id="2972047at2759"/>
<dbReference type="Proteomes" id="UP000807342">
    <property type="component" value="Unassembled WGS sequence"/>
</dbReference>
<keyword evidence="3" id="KW-1185">Reference proteome</keyword>
<accession>A0A9P6C0U2</accession>
<feature type="compositionally biased region" description="Basic and acidic residues" evidence="1">
    <location>
        <begin position="87"/>
        <end position="121"/>
    </location>
</feature>
<dbReference type="EMBL" id="MU151221">
    <property type="protein sequence ID" value="KAF9446962.1"/>
    <property type="molecule type" value="Genomic_DNA"/>
</dbReference>
<proteinExistence type="predicted"/>
<gene>
    <name evidence="2" type="ORF">P691DRAFT_783048</name>
</gene>
<sequence>MHSFCQTNNIIIANGDEIAASNGGGAVWSIEQAGDNTVVIKVPGQDLVWTLEGNSCTLLNADDDGRESGSGSTKRGPASLSPGSFVKEPKRSQERDMKKRAEVAGETCEERRAEVAGERGL</sequence>
<evidence type="ECO:0000256" key="1">
    <source>
        <dbReference type="SAM" id="MobiDB-lite"/>
    </source>
</evidence>
<evidence type="ECO:0000313" key="3">
    <source>
        <dbReference type="Proteomes" id="UP000807342"/>
    </source>
</evidence>
<organism evidence="2 3">
    <name type="scientific">Macrolepiota fuliginosa MF-IS2</name>
    <dbReference type="NCBI Taxonomy" id="1400762"/>
    <lineage>
        <taxon>Eukaryota</taxon>
        <taxon>Fungi</taxon>
        <taxon>Dikarya</taxon>
        <taxon>Basidiomycota</taxon>
        <taxon>Agaricomycotina</taxon>
        <taxon>Agaricomycetes</taxon>
        <taxon>Agaricomycetidae</taxon>
        <taxon>Agaricales</taxon>
        <taxon>Agaricineae</taxon>
        <taxon>Agaricaceae</taxon>
        <taxon>Macrolepiota</taxon>
    </lineage>
</organism>
<protein>
    <submittedName>
        <fullName evidence="2">Uncharacterized protein</fullName>
    </submittedName>
</protein>